<proteinExistence type="predicted"/>
<evidence type="ECO:0000313" key="1">
    <source>
        <dbReference type="EMBL" id="GCD10527.1"/>
    </source>
</evidence>
<sequence length="180" mass="21195">MIKHKFEYDRKRGMKQALTDLDKPIGANAGDSGMVIEYLTEEYIKNTKYEILLINCGLHDVRIDKDSNKVQVELKDYKMNLIKIIEISKAMATKIIWVGLTPVIDEIHNSRKEGFLRYSKDVYAYDIAAKEIMEQYKIPCIDMYNFTRNLGTDIYLDHVHFKEKIRELQARFIADYLNFI</sequence>
<comment type="caution">
    <text evidence="1">The sequence shown here is derived from an EMBL/GenBank/DDBJ whole genome shotgun (WGS) entry which is preliminary data.</text>
</comment>
<reference evidence="1 2" key="1">
    <citation type="submission" date="2018-11" db="EMBL/GenBank/DDBJ databases">
        <title>Genome sequencing and assembly of Clostridium tagluense strain A121.</title>
        <authorList>
            <person name="Murakami T."/>
            <person name="Segawa T."/>
            <person name="Shcherbakova V.A."/>
            <person name="Mori H."/>
            <person name="Yoshimura Y."/>
        </authorList>
    </citation>
    <scope>NUCLEOTIDE SEQUENCE [LARGE SCALE GENOMIC DNA]</scope>
    <source>
        <strain evidence="1 2">A121</strain>
    </source>
</reference>
<dbReference type="Gene3D" id="3.40.50.1110">
    <property type="entry name" value="SGNH hydrolase"/>
    <property type="match status" value="1"/>
</dbReference>
<keyword evidence="2" id="KW-1185">Reference proteome</keyword>
<dbReference type="EMBL" id="BHYK01000010">
    <property type="protein sequence ID" value="GCD10527.1"/>
    <property type="molecule type" value="Genomic_DNA"/>
</dbReference>
<protein>
    <recommendedName>
        <fullName evidence="3">Lipase</fullName>
    </recommendedName>
</protein>
<accession>A0A401ULY1</accession>
<gene>
    <name evidence="1" type="ORF">Ctaglu_21500</name>
</gene>
<dbReference type="AlphaFoldDB" id="A0A401ULY1"/>
<organism evidence="1 2">
    <name type="scientific">Clostridium tagluense</name>
    <dbReference type="NCBI Taxonomy" id="360422"/>
    <lineage>
        <taxon>Bacteria</taxon>
        <taxon>Bacillati</taxon>
        <taxon>Bacillota</taxon>
        <taxon>Clostridia</taxon>
        <taxon>Eubacteriales</taxon>
        <taxon>Clostridiaceae</taxon>
        <taxon>Clostridium</taxon>
    </lineage>
</organism>
<name>A0A401ULY1_9CLOT</name>
<dbReference type="InterPro" id="IPR036514">
    <property type="entry name" value="SGNH_hydro_sf"/>
</dbReference>
<dbReference type="Proteomes" id="UP000287872">
    <property type="component" value="Unassembled WGS sequence"/>
</dbReference>
<dbReference type="SUPFAM" id="SSF52266">
    <property type="entry name" value="SGNH hydrolase"/>
    <property type="match status" value="1"/>
</dbReference>
<evidence type="ECO:0000313" key="2">
    <source>
        <dbReference type="Proteomes" id="UP000287872"/>
    </source>
</evidence>
<evidence type="ECO:0008006" key="3">
    <source>
        <dbReference type="Google" id="ProtNLM"/>
    </source>
</evidence>